<dbReference type="Proteomes" id="UP001605036">
    <property type="component" value="Unassembled WGS sequence"/>
</dbReference>
<dbReference type="AlphaFoldDB" id="A0ABD1YSD9"/>
<evidence type="ECO:0000256" key="1">
    <source>
        <dbReference type="SAM" id="MobiDB-lite"/>
    </source>
</evidence>
<sequence>MALGSCRREGQVAGASEAPGGGRTMPQQQQKHWAGKPKAAAKLFCPSLSHLFLDHLSTRSLGCQKAKKELSIKVMEQFIVFRGRRTM</sequence>
<feature type="region of interest" description="Disordered" evidence="1">
    <location>
        <begin position="1"/>
        <end position="36"/>
    </location>
</feature>
<dbReference type="EMBL" id="JBHFFA010000003">
    <property type="protein sequence ID" value="KAL2633695.1"/>
    <property type="molecule type" value="Genomic_DNA"/>
</dbReference>
<organism evidence="2 3">
    <name type="scientific">Riccia fluitans</name>
    <dbReference type="NCBI Taxonomy" id="41844"/>
    <lineage>
        <taxon>Eukaryota</taxon>
        <taxon>Viridiplantae</taxon>
        <taxon>Streptophyta</taxon>
        <taxon>Embryophyta</taxon>
        <taxon>Marchantiophyta</taxon>
        <taxon>Marchantiopsida</taxon>
        <taxon>Marchantiidae</taxon>
        <taxon>Marchantiales</taxon>
        <taxon>Ricciaceae</taxon>
        <taxon>Riccia</taxon>
    </lineage>
</organism>
<gene>
    <name evidence="2" type="ORF">R1flu_005174</name>
</gene>
<feature type="compositionally biased region" description="Basic and acidic residues" evidence="1">
    <location>
        <begin position="1"/>
        <end position="10"/>
    </location>
</feature>
<comment type="caution">
    <text evidence="2">The sequence shown here is derived from an EMBL/GenBank/DDBJ whole genome shotgun (WGS) entry which is preliminary data.</text>
</comment>
<protein>
    <submittedName>
        <fullName evidence="2">Uncharacterized protein</fullName>
    </submittedName>
</protein>
<proteinExistence type="predicted"/>
<evidence type="ECO:0000313" key="3">
    <source>
        <dbReference type="Proteomes" id="UP001605036"/>
    </source>
</evidence>
<name>A0ABD1YSD9_9MARC</name>
<reference evidence="2 3" key="1">
    <citation type="submission" date="2024-09" db="EMBL/GenBank/DDBJ databases">
        <title>Chromosome-scale assembly of Riccia fluitans.</title>
        <authorList>
            <person name="Paukszto L."/>
            <person name="Sawicki J."/>
            <person name="Karawczyk K."/>
            <person name="Piernik-Szablinska J."/>
            <person name="Szczecinska M."/>
            <person name="Mazdziarz M."/>
        </authorList>
    </citation>
    <scope>NUCLEOTIDE SEQUENCE [LARGE SCALE GENOMIC DNA]</scope>
    <source>
        <strain evidence="2">Rf_01</strain>
        <tissue evidence="2">Aerial parts of the thallus</tissue>
    </source>
</reference>
<keyword evidence="3" id="KW-1185">Reference proteome</keyword>
<evidence type="ECO:0000313" key="2">
    <source>
        <dbReference type="EMBL" id="KAL2633695.1"/>
    </source>
</evidence>
<accession>A0ABD1YSD9</accession>